<dbReference type="SUPFAM" id="SSF52833">
    <property type="entry name" value="Thioredoxin-like"/>
    <property type="match status" value="1"/>
</dbReference>
<keyword evidence="3" id="KW-1015">Disulfide bond</keyword>
<sequence length="369" mass="41887">MSTHTTQRRLSRTLLLLLILVLSLLCSCHKQQRYHISGYTDAQEGADPPLLKLTLDGKTIDSCFVYKGEFHLKGDYVDSMGQDIAYLEITGEQPIPIVLSTQPLVIDFIKRRLIEGDYLNQELDRLYVSLDSLGGDFKRKLANVPPDSALYDAFDQGFKSAIDNYTALAKDYCLRHPNDPVGIIASVMLLTINYESLLETAPFVRSHMGPLVLKNKEIDLYLSTVDNFYRTAPGTPIIDLPLETLEGDTTSLSEQLLPGCYTLLHCWAGWCKPCLDEMPNLIKAYKIYHERGLNMVGIFLWDDRYNLKMLQSEYQLQWPQLYEPTAHTSITYGIYSIPEIMLIAPDGTISARSLRGAELFDTLESIYHR</sequence>
<dbReference type="AlphaFoldDB" id="C2MC64"/>
<dbReference type="Gene3D" id="3.40.30.10">
    <property type="entry name" value="Glutaredoxin"/>
    <property type="match status" value="1"/>
</dbReference>
<dbReference type="PANTHER" id="PTHR42852">
    <property type="entry name" value="THIOL:DISULFIDE INTERCHANGE PROTEIN DSBE"/>
    <property type="match status" value="1"/>
</dbReference>
<dbReference type="Proteomes" id="UP000003303">
    <property type="component" value="Unassembled WGS sequence"/>
</dbReference>
<dbReference type="PROSITE" id="PS51352">
    <property type="entry name" value="THIOREDOXIN_2"/>
    <property type="match status" value="1"/>
</dbReference>
<keyword evidence="7" id="KW-1185">Reference proteome</keyword>
<dbReference type="CDD" id="cd02966">
    <property type="entry name" value="TlpA_like_family"/>
    <property type="match status" value="1"/>
</dbReference>
<name>C2MC64_9PORP</name>
<dbReference type="EMBL" id="ACLR01000170">
    <property type="protein sequence ID" value="EEK16706.1"/>
    <property type="molecule type" value="Genomic_DNA"/>
</dbReference>
<dbReference type="InterPro" id="IPR050553">
    <property type="entry name" value="Thioredoxin_ResA/DsbE_sf"/>
</dbReference>
<organism evidence="6 7">
    <name type="scientific">Porphyromonas uenonis 60-3</name>
    <dbReference type="NCBI Taxonomy" id="596327"/>
    <lineage>
        <taxon>Bacteria</taxon>
        <taxon>Pseudomonadati</taxon>
        <taxon>Bacteroidota</taxon>
        <taxon>Bacteroidia</taxon>
        <taxon>Bacteroidales</taxon>
        <taxon>Porphyromonadaceae</taxon>
        <taxon>Porphyromonas</taxon>
    </lineage>
</organism>
<keyword evidence="2" id="KW-0201">Cytochrome c-type biogenesis</keyword>
<evidence type="ECO:0000256" key="1">
    <source>
        <dbReference type="ARBA" id="ARBA00004196"/>
    </source>
</evidence>
<evidence type="ECO:0000256" key="2">
    <source>
        <dbReference type="ARBA" id="ARBA00022748"/>
    </source>
</evidence>
<dbReference type="GO" id="GO:0017004">
    <property type="term" value="P:cytochrome complex assembly"/>
    <property type="evidence" value="ECO:0007669"/>
    <property type="project" value="UniProtKB-KW"/>
</dbReference>
<feature type="domain" description="Thioredoxin" evidence="5">
    <location>
        <begin position="231"/>
        <end position="369"/>
    </location>
</feature>
<evidence type="ECO:0000313" key="7">
    <source>
        <dbReference type="Proteomes" id="UP000003303"/>
    </source>
</evidence>
<dbReference type="GO" id="GO:0030313">
    <property type="term" value="C:cell envelope"/>
    <property type="evidence" value="ECO:0007669"/>
    <property type="project" value="UniProtKB-SubCell"/>
</dbReference>
<dbReference type="OrthoDB" id="9794348at2"/>
<evidence type="ECO:0000256" key="3">
    <source>
        <dbReference type="ARBA" id="ARBA00023157"/>
    </source>
</evidence>
<dbReference type="InterPro" id="IPR013766">
    <property type="entry name" value="Thioredoxin_domain"/>
</dbReference>
<protein>
    <submittedName>
        <fullName evidence="6">Antioxidant, AhpC/TSA family</fullName>
        <ecNumber evidence="6">1.11.1.15</ecNumber>
    </submittedName>
</protein>
<dbReference type="Pfam" id="PF00578">
    <property type="entry name" value="AhpC-TSA"/>
    <property type="match status" value="1"/>
</dbReference>
<evidence type="ECO:0000256" key="4">
    <source>
        <dbReference type="ARBA" id="ARBA00023284"/>
    </source>
</evidence>
<keyword evidence="6" id="KW-0560">Oxidoreductase</keyword>
<proteinExistence type="predicted"/>
<dbReference type="PANTHER" id="PTHR42852:SF6">
    <property type="entry name" value="THIOL:DISULFIDE INTERCHANGE PROTEIN DSBE"/>
    <property type="match status" value="1"/>
</dbReference>
<dbReference type="InterPro" id="IPR000866">
    <property type="entry name" value="AhpC/TSA"/>
</dbReference>
<evidence type="ECO:0000313" key="6">
    <source>
        <dbReference type="EMBL" id="EEK16706.1"/>
    </source>
</evidence>
<dbReference type="STRING" id="596327.PORUE0001_0841"/>
<keyword evidence="6" id="KW-0575">Peroxidase</keyword>
<evidence type="ECO:0000259" key="5">
    <source>
        <dbReference type="PROSITE" id="PS51352"/>
    </source>
</evidence>
<dbReference type="EC" id="1.11.1.15" evidence="6"/>
<dbReference type="InterPro" id="IPR036249">
    <property type="entry name" value="Thioredoxin-like_sf"/>
</dbReference>
<comment type="caution">
    <text evidence="6">The sequence shown here is derived from an EMBL/GenBank/DDBJ whole genome shotgun (WGS) entry which is preliminary data.</text>
</comment>
<reference evidence="6 7" key="1">
    <citation type="submission" date="2009-04" db="EMBL/GenBank/DDBJ databases">
        <authorList>
            <person name="Sebastian Y."/>
            <person name="Madupu R."/>
            <person name="Durkin A.S."/>
            <person name="Torralba M."/>
            <person name="Methe B."/>
            <person name="Sutton G.G."/>
            <person name="Strausberg R.L."/>
            <person name="Nelson K.E."/>
        </authorList>
    </citation>
    <scope>NUCLEOTIDE SEQUENCE [LARGE SCALE GENOMIC DNA]</scope>
    <source>
        <strain evidence="6 7">60-3</strain>
    </source>
</reference>
<accession>C2MC64</accession>
<gene>
    <name evidence="6" type="ORF">PORUE0001_0841</name>
</gene>
<dbReference type="eggNOG" id="COG0526">
    <property type="taxonomic scope" value="Bacteria"/>
</dbReference>
<dbReference type="GO" id="GO:0004601">
    <property type="term" value="F:peroxidase activity"/>
    <property type="evidence" value="ECO:0007669"/>
    <property type="project" value="UniProtKB-KW"/>
</dbReference>
<dbReference type="RefSeq" id="WP_007365505.1">
    <property type="nucleotide sequence ID" value="NZ_ACLR01000170.1"/>
</dbReference>
<comment type="subcellular location">
    <subcellularLocation>
        <location evidence="1">Cell envelope</location>
    </subcellularLocation>
</comment>
<keyword evidence="4" id="KW-0676">Redox-active center</keyword>